<dbReference type="InterPro" id="IPR039903">
    <property type="entry name" value="Zswim2"/>
</dbReference>
<protein>
    <recommendedName>
        <fullName evidence="2">RING-type domain-containing protein</fullName>
    </recommendedName>
</protein>
<evidence type="ECO:0000259" key="2">
    <source>
        <dbReference type="PROSITE" id="PS50089"/>
    </source>
</evidence>
<feature type="domain" description="RING-type" evidence="2">
    <location>
        <begin position="306"/>
        <end position="356"/>
    </location>
</feature>
<dbReference type="InterPro" id="IPR001841">
    <property type="entry name" value="Znf_RING"/>
</dbReference>
<dbReference type="PANTHER" id="PTHR21540:SF0">
    <property type="entry name" value="PHD FAMILY PROTEIN"/>
    <property type="match status" value="1"/>
</dbReference>
<keyword evidence="1" id="KW-0862">Zinc</keyword>
<organism evidence="3 4">
    <name type="scientific">Botrytis byssoidea</name>
    <dbReference type="NCBI Taxonomy" id="139641"/>
    <lineage>
        <taxon>Eukaryota</taxon>
        <taxon>Fungi</taxon>
        <taxon>Dikarya</taxon>
        <taxon>Ascomycota</taxon>
        <taxon>Pezizomycotina</taxon>
        <taxon>Leotiomycetes</taxon>
        <taxon>Helotiales</taxon>
        <taxon>Sclerotiniaceae</taxon>
        <taxon>Botrytis</taxon>
    </lineage>
</organism>
<dbReference type="AlphaFoldDB" id="A0A9P5IGY0"/>
<gene>
    <name evidence="3" type="ORF">EAE97_006788</name>
</gene>
<dbReference type="EMBL" id="RCSW01000013">
    <property type="protein sequence ID" value="KAF7940602.1"/>
    <property type="molecule type" value="Genomic_DNA"/>
</dbReference>
<reference evidence="3 4" key="1">
    <citation type="journal article" date="2020" name="Genome Biol. Evol.">
        <title>Comparative genomics of Sclerotiniaceae.</title>
        <authorList>
            <person name="Valero Jimenez C.A."/>
            <person name="Steentjes M."/>
            <person name="Scholten O.E."/>
            <person name="Van Kan J.A.L."/>
        </authorList>
    </citation>
    <scope>NUCLEOTIDE SEQUENCE [LARGE SCALE GENOMIC DNA]</scope>
    <source>
        <strain evidence="3 4">MUCL 94</strain>
    </source>
</reference>
<sequence length="505" mass="57519">MAISSDICSPFNQIFHIPSIFSRTRTHLYTLAPAGLCIDDFLNHDSHSFLYKFLFLLLSNSVVEHQVLETASSPISRMLLTIEAPSDQIASTRRDTPYIDLTLEDSSDEEDAAALPPAPRLLPVVQAPSVRNTRPNAKPTFVDLAFDDSSDEGERTATMSQAYIGDRIVLVEEKRLGPFLPEPTTSFRNLLENARTQELHCLNKWHSPEHKDDVKFSRQLAVLGTSGNVYMVIIKKKPECNCYEGIEDMLCVHIVFFLNLPAPLRHQTTFLEAELRCMMGDEINWMGPVSTDKFCTQKSVEEQETCSICLENLIDNDSIAWCRGQCGKNFHKECIWTWDETNFQDGQPDITCGNCRAPFFIETAWNLQYDIDYKEAGYRSLSELLKREVSVEGYFNVAELVGIEETMEDDAEAHRSYQKVAHRWRREMAGRSTTLLGEVVDFICRYHPGVYDNFDDGFSDESSDDNSPRAIRGLELMKYVEMNVGRVLQGLRAIDSEVFRDSHLL</sequence>
<dbReference type="SUPFAM" id="SSF57850">
    <property type="entry name" value="RING/U-box"/>
    <property type="match status" value="1"/>
</dbReference>
<dbReference type="RefSeq" id="XP_038731491.1">
    <property type="nucleotide sequence ID" value="XM_038877301.1"/>
</dbReference>
<dbReference type="Proteomes" id="UP000710849">
    <property type="component" value="Unassembled WGS sequence"/>
</dbReference>
<proteinExistence type="predicted"/>
<keyword evidence="1" id="KW-0479">Metal-binding</keyword>
<evidence type="ECO:0000256" key="1">
    <source>
        <dbReference type="PROSITE-ProRule" id="PRU00175"/>
    </source>
</evidence>
<name>A0A9P5IGY0_9HELO</name>
<dbReference type="InterPro" id="IPR013083">
    <property type="entry name" value="Znf_RING/FYVE/PHD"/>
</dbReference>
<keyword evidence="4" id="KW-1185">Reference proteome</keyword>
<dbReference type="GO" id="GO:0061630">
    <property type="term" value="F:ubiquitin protein ligase activity"/>
    <property type="evidence" value="ECO:0007669"/>
    <property type="project" value="InterPro"/>
</dbReference>
<evidence type="ECO:0000313" key="3">
    <source>
        <dbReference type="EMBL" id="KAF7940602.1"/>
    </source>
</evidence>
<dbReference type="Gene3D" id="3.30.40.10">
    <property type="entry name" value="Zinc/RING finger domain, C3HC4 (zinc finger)"/>
    <property type="match status" value="1"/>
</dbReference>
<comment type="caution">
    <text evidence="3">The sequence shown here is derived from an EMBL/GenBank/DDBJ whole genome shotgun (WGS) entry which is preliminary data.</text>
</comment>
<accession>A0A9P5IGY0</accession>
<dbReference type="PROSITE" id="PS50089">
    <property type="entry name" value="ZF_RING_2"/>
    <property type="match status" value="1"/>
</dbReference>
<dbReference type="GeneID" id="62150377"/>
<dbReference type="GO" id="GO:0008270">
    <property type="term" value="F:zinc ion binding"/>
    <property type="evidence" value="ECO:0007669"/>
    <property type="project" value="UniProtKB-KW"/>
</dbReference>
<dbReference type="PANTHER" id="PTHR21540">
    <property type="entry name" value="RING FINGER AND SWIM DOMAIN-CONTAINING PROTEIN 2"/>
    <property type="match status" value="1"/>
</dbReference>
<evidence type="ECO:0000313" key="4">
    <source>
        <dbReference type="Proteomes" id="UP000710849"/>
    </source>
</evidence>
<keyword evidence="1" id="KW-0863">Zinc-finger</keyword>